<reference evidence="2 3" key="1">
    <citation type="submission" date="2024-05" db="EMBL/GenBank/DDBJ databases">
        <title>Haplotype-resolved chromosome-level genome assembly of Huyou (Citrus changshanensis).</title>
        <authorList>
            <person name="Miao C."/>
            <person name="Chen W."/>
            <person name="Wu Y."/>
            <person name="Wang L."/>
            <person name="Zhao S."/>
            <person name="Grierson D."/>
            <person name="Xu C."/>
            <person name="Chen K."/>
        </authorList>
    </citation>
    <scope>NUCLEOTIDE SEQUENCE [LARGE SCALE GENOMIC DNA]</scope>
    <source>
        <strain evidence="2">01-14</strain>
        <tissue evidence="2">Leaf</tissue>
    </source>
</reference>
<accession>A0AAP0M6A9</accession>
<feature type="region of interest" description="Disordered" evidence="1">
    <location>
        <begin position="1"/>
        <end position="78"/>
    </location>
</feature>
<evidence type="ECO:0000313" key="3">
    <source>
        <dbReference type="Proteomes" id="UP001428341"/>
    </source>
</evidence>
<evidence type="ECO:0000256" key="1">
    <source>
        <dbReference type="SAM" id="MobiDB-lite"/>
    </source>
</evidence>
<dbReference type="AlphaFoldDB" id="A0AAP0M6A9"/>
<keyword evidence="3" id="KW-1185">Reference proteome</keyword>
<organism evidence="2 3">
    <name type="scientific">Citrus x changshan-huyou</name>
    <dbReference type="NCBI Taxonomy" id="2935761"/>
    <lineage>
        <taxon>Eukaryota</taxon>
        <taxon>Viridiplantae</taxon>
        <taxon>Streptophyta</taxon>
        <taxon>Embryophyta</taxon>
        <taxon>Tracheophyta</taxon>
        <taxon>Spermatophyta</taxon>
        <taxon>Magnoliopsida</taxon>
        <taxon>eudicotyledons</taxon>
        <taxon>Gunneridae</taxon>
        <taxon>Pentapetalae</taxon>
        <taxon>rosids</taxon>
        <taxon>malvids</taxon>
        <taxon>Sapindales</taxon>
        <taxon>Rutaceae</taxon>
        <taxon>Aurantioideae</taxon>
        <taxon>Citrus</taxon>
    </lineage>
</organism>
<feature type="compositionally biased region" description="Basic and acidic residues" evidence="1">
    <location>
        <begin position="8"/>
        <end position="20"/>
    </location>
</feature>
<protein>
    <submittedName>
        <fullName evidence="2">Uncharacterized protein</fullName>
    </submittedName>
</protein>
<dbReference type="Proteomes" id="UP001428341">
    <property type="component" value="Unassembled WGS sequence"/>
</dbReference>
<gene>
    <name evidence="2" type="ORF">WN944_014013</name>
</gene>
<name>A0AAP0M6A9_9ROSI</name>
<proteinExistence type="predicted"/>
<sequence>METIEETVETKNEIRLITVKEDEEEEKEASPYENSNDGGPSSSSSSMPTLATIKEEEEEEEEGAVDDELIGGGWLPKPMEGLNEVGPPPFLRKIYEMVEDPETDPAVSWISSATEESRQSDMIQLKEKQGKTKWTTSKKHLMALSRLEALYLRFCSLQFGVCRFHVYMEIGAVVAGEKIDVATVIPEQYTLKKLWQDVKDVCFDKPIRHANEVRVYVMLPWETSNMHVKTDFDLQDALKKLKQKSYSWALFIIRTELDVTPISLDHNENEETPSGQFPAPQVSELDWFDFAEVNEFALPDLNAEIRSVVGCSAATAEVKNSVEEIEGNEDNDSTVGGFVNTDDSIHVLDHENNAEEVESDDRGATSSCNKKEAVTCGPAMNTQNSVHENAAFPLLVHVIMK</sequence>
<feature type="compositionally biased region" description="Acidic residues" evidence="1">
    <location>
        <begin position="55"/>
        <end position="69"/>
    </location>
</feature>
<comment type="caution">
    <text evidence="2">The sequence shown here is derived from an EMBL/GenBank/DDBJ whole genome shotgun (WGS) entry which is preliminary data.</text>
</comment>
<evidence type="ECO:0000313" key="2">
    <source>
        <dbReference type="EMBL" id="KAK9198827.1"/>
    </source>
</evidence>
<dbReference type="EMBL" id="JBCGBO010000005">
    <property type="protein sequence ID" value="KAK9198827.1"/>
    <property type="molecule type" value="Genomic_DNA"/>
</dbReference>